<dbReference type="EMBL" id="BSTX01000003">
    <property type="protein sequence ID" value="GLZ80103.1"/>
    <property type="molecule type" value="Genomic_DNA"/>
</dbReference>
<dbReference type="AlphaFoldDB" id="A0A9W6SPR1"/>
<evidence type="ECO:0000313" key="4">
    <source>
        <dbReference type="Proteomes" id="UP001165079"/>
    </source>
</evidence>
<evidence type="ECO:0000256" key="1">
    <source>
        <dbReference type="ARBA" id="ARBA00022679"/>
    </source>
</evidence>
<dbReference type="Gene3D" id="3.40.50.150">
    <property type="entry name" value="Vaccinia Virus protein VP39"/>
    <property type="match status" value="1"/>
</dbReference>
<dbReference type="Proteomes" id="UP001165079">
    <property type="component" value="Unassembled WGS sequence"/>
</dbReference>
<dbReference type="GO" id="GO:0016740">
    <property type="term" value="F:transferase activity"/>
    <property type="evidence" value="ECO:0007669"/>
    <property type="project" value="UniProtKB-KW"/>
</dbReference>
<dbReference type="Pfam" id="PF13649">
    <property type="entry name" value="Methyltransf_25"/>
    <property type="match status" value="1"/>
</dbReference>
<gene>
    <name evidence="3" type="ORF">Afil01_49100</name>
</gene>
<feature type="domain" description="Methyltransferase" evidence="2">
    <location>
        <begin position="18"/>
        <end position="110"/>
    </location>
</feature>
<dbReference type="InterPro" id="IPR041698">
    <property type="entry name" value="Methyltransf_25"/>
</dbReference>
<dbReference type="CDD" id="cd02440">
    <property type="entry name" value="AdoMet_MTases"/>
    <property type="match status" value="1"/>
</dbReference>
<evidence type="ECO:0000313" key="3">
    <source>
        <dbReference type="EMBL" id="GLZ80103.1"/>
    </source>
</evidence>
<evidence type="ECO:0000259" key="2">
    <source>
        <dbReference type="Pfam" id="PF13649"/>
    </source>
</evidence>
<name>A0A9W6SPR1_9ACTN</name>
<organism evidence="3 4">
    <name type="scientific">Actinorhabdospora filicis</name>
    <dbReference type="NCBI Taxonomy" id="1785913"/>
    <lineage>
        <taxon>Bacteria</taxon>
        <taxon>Bacillati</taxon>
        <taxon>Actinomycetota</taxon>
        <taxon>Actinomycetes</taxon>
        <taxon>Micromonosporales</taxon>
        <taxon>Micromonosporaceae</taxon>
        <taxon>Actinorhabdospora</taxon>
    </lineage>
</organism>
<keyword evidence="1" id="KW-0808">Transferase</keyword>
<dbReference type="SUPFAM" id="SSF53335">
    <property type="entry name" value="S-adenosyl-L-methionine-dependent methyltransferases"/>
    <property type="match status" value="1"/>
</dbReference>
<keyword evidence="4" id="KW-1185">Reference proteome</keyword>
<comment type="caution">
    <text evidence="3">The sequence shown here is derived from an EMBL/GenBank/DDBJ whole genome shotgun (WGS) entry which is preliminary data.</text>
</comment>
<protein>
    <recommendedName>
        <fullName evidence="2">Methyltransferase domain-containing protein</fullName>
    </recommendedName>
</protein>
<reference evidence="3" key="1">
    <citation type="submission" date="2023-03" db="EMBL/GenBank/DDBJ databases">
        <title>Actinorhabdospora filicis NBRC 111898.</title>
        <authorList>
            <person name="Ichikawa N."/>
            <person name="Sato H."/>
            <person name="Tonouchi N."/>
        </authorList>
    </citation>
    <scope>NUCLEOTIDE SEQUENCE</scope>
    <source>
        <strain evidence="3">NBRC 111898</strain>
    </source>
</reference>
<dbReference type="PANTHER" id="PTHR43861">
    <property type="entry name" value="TRANS-ACONITATE 2-METHYLTRANSFERASE-RELATED"/>
    <property type="match status" value="1"/>
</dbReference>
<sequence>MTPDDLIAATGTDGHDWILTVGCGDGTDARAAARHAVHGHVLCLDASPRALARAARHGDAANLRYRLGDIETCELPEGDFDVAVTRLRPGAFADPVAAYRNIARALAPMGTLVIAGDGDPASLEEVLGLAGFGPVWVSGGERDGVTVAVRR</sequence>
<dbReference type="InterPro" id="IPR029063">
    <property type="entry name" value="SAM-dependent_MTases_sf"/>
</dbReference>
<accession>A0A9W6SPR1</accession>
<dbReference type="RefSeq" id="WP_285665228.1">
    <property type="nucleotide sequence ID" value="NZ_BSTX01000003.1"/>
</dbReference>
<proteinExistence type="predicted"/>